<dbReference type="Gene3D" id="3.80.10.10">
    <property type="entry name" value="Ribonuclease Inhibitor"/>
    <property type="match status" value="1"/>
</dbReference>
<dbReference type="InParanoid" id="A0A0L0H8N9"/>
<dbReference type="SUPFAM" id="SSF52047">
    <property type="entry name" value="RNI-like"/>
    <property type="match status" value="1"/>
</dbReference>
<dbReference type="RefSeq" id="XP_016605391.1">
    <property type="nucleotide sequence ID" value="XM_016755443.1"/>
</dbReference>
<dbReference type="GO" id="GO:0031146">
    <property type="term" value="P:SCF-dependent proteasomal ubiquitin-dependent protein catabolic process"/>
    <property type="evidence" value="ECO:0007669"/>
    <property type="project" value="TreeGrafter"/>
</dbReference>
<dbReference type="OrthoDB" id="2269034at2759"/>
<dbReference type="GeneID" id="27690505"/>
<sequence>MSTTELPIVARLPEDLLILIFRFAKAAEKFPVFSLLPVLQQVNRHWYCTVRNAGVQLWRRVEWSTRSPHWRFTENKLLQLIEIYGQHVEVLNLDVRASVPPLEDDWEVEDDDVNNGDTELRPCLEMATPGTSFQHIRQANAPSWSFNEQKWACIFRCLPNLRDLVILRRSLNYPIDAHFLDVLGSHCHHLERLTLFNPWQPYLNAQESKLSRNWEPSIKDINKLLQNTGNLRVLRLGAQRFCGDILRGILRSLALYAPDIQEFDVDECVEGDSGPYDVACVDVTPTDWELFCTNCKDLRYWNFALLKSITAEDMMIWTQHPKRELRTLRLERRGVCGNWGFGPVHLATAIAACPKLEQLIINTEDGWLDDDGMSLVCSSCPYLKHLFLCMDEDMAMTDVSLAHIGRLSHLQTLEIVSNPTITAHGLLEVITARRLASHSQHAQGHLEISIAYCAQVHPMTFLELLLQVARSAELPFGIRRVVVDITNQGSTDEEMDYEMEGVVQELSKFFEKVECSYDGLYFRFAYKVKEPSSVGAQ</sequence>
<evidence type="ECO:0000313" key="1">
    <source>
        <dbReference type="EMBL" id="KNC97351.1"/>
    </source>
</evidence>
<dbReference type="InterPro" id="IPR032675">
    <property type="entry name" value="LRR_dom_sf"/>
</dbReference>
<evidence type="ECO:0000313" key="2">
    <source>
        <dbReference type="Proteomes" id="UP000053201"/>
    </source>
</evidence>
<gene>
    <name evidence="1" type="ORF">SPPG_07279</name>
</gene>
<dbReference type="PANTHER" id="PTHR13318">
    <property type="entry name" value="PARTNER OF PAIRED, ISOFORM B-RELATED"/>
    <property type="match status" value="1"/>
</dbReference>
<protein>
    <recommendedName>
        <fullName evidence="3">F-box domain-containing protein</fullName>
    </recommendedName>
</protein>
<organism evidence="1 2">
    <name type="scientific">Spizellomyces punctatus (strain DAOM BR117)</name>
    <dbReference type="NCBI Taxonomy" id="645134"/>
    <lineage>
        <taxon>Eukaryota</taxon>
        <taxon>Fungi</taxon>
        <taxon>Fungi incertae sedis</taxon>
        <taxon>Chytridiomycota</taxon>
        <taxon>Chytridiomycota incertae sedis</taxon>
        <taxon>Chytridiomycetes</taxon>
        <taxon>Spizellomycetales</taxon>
        <taxon>Spizellomycetaceae</taxon>
        <taxon>Spizellomyces</taxon>
    </lineage>
</organism>
<keyword evidence="2" id="KW-1185">Reference proteome</keyword>
<dbReference type="Proteomes" id="UP000053201">
    <property type="component" value="Unassembled WGS sequence"/>
</dbReference>
<accession>A0A0L0H8N9</accession>
<dbReference type="AlphaFoldDB" id="A0A0L0H8N9"/>
<dbReference type="VEuPathDB" id="FungiDB:SPPG_07279"/>
<reference evidence="1 2" key="1">
    <citation type="submission" date="2009-08" db="EMBL/GenBank/DDBJ databases">
        <title>The Genome Sequence of Spizellomyces punctatus strain DAOM BR117.</title>
        <authorList>
            <consortium name="The Broad Institute Genome Sequencing Platform"/>
            <person name="Russ C."/>
            <person name="Cuomo C."/>
            <person name="Shea T."/>
            <person name="Young S.K."/>
            <person name="Zeng Q."/>
            <person name="Koehrsen M."/>
            <person name="Haas B."/>
            <person name="Borodovsky M."/>
            <person name="Guigo R."/>
            <person name="Alvarado L."/>
            <person name="Berlin A."/>
            <person name="Bochicchio J."/>
            <person name="Borenstein D."/>
            <person name="Chapman S."/>
            <person name="Chen Z."/>
            <person name="Engels R."/>
            <person name="Freedman E."/>
            <person name="Gellesch M."/>
            <person name="Goldberg J."/>
            <person name="Griggs A."/>
            <person name="Gujja S."/>
            <person name="Heiman D."/>
            <person name="Hepburn T."/>
            <person name="Howarth C."/>
            <person name="Jen D."/>
            <person name="Larson L."/>
            <person name="Lewis B."/>
            <person name="Mehta T."/>
            <person name="Park D."/>
            <person name="Pearson M."/>
            <person name="Roberts A."/>
            <person name="Saif S."/>
            <person name="Shenoy N."/>
            <person name="Sisk P."/>
            <person name="Stolte C."/>
            <person name="Sykes S."/>
            <person name="Thomson T."/>
            <person name="Walk T."/>
            <person name="White J."/>
            <person name="Yandava C."/>
            <person name="Burger G."/>
            <person name="Gray M.W."/>
            <person name="Holland P.W.H."/>
            <person name="King N."/>
            <person name="Lang F.B.F."/>
            <person name="Roger A.J."/>
            <person name="Ruiz-Trillo I."/>
            <person name="Lander E."/>
            <person name="Nusbaum C."/>
        </authorList>
    </citation>
    <scope>NUCLEOTIDE SEQUENCE [LARGE SCALE GENOMIC DNA]</scope>
    <source>
        <strain evidence="1 2">DAOM BR117</strain>
    </source>
</reference>
<dbReference type="EMBL" id="KQ257464">
    <property type="protein sequence ID" value="KNC97351.1"/>
    <property type="molecule type" value="Genomic_DNA"/>
</dbReference>
<name>A0A0L0H8N9_SPIPD</name>
<dbReference type="GO" id="GO:0019005">
    <property type="term" value="C:SCF ubiquitin ligase complex"/>
    <property type="evidence" value="ECO:0007669"/>
    <property type="project" value="TreeGrafter"/>
</dbReference>
<evidence type="ECO:0008006" key="3">
    <source>
        <dbReference type="Google" id="ProtNLM"/>
    </source>
</evidence>
<proteinExistence type="predicted"/>